<feature type="chain" id="PRO_5013030953" evidence="13">
    <location>
        <begin position="21"/>
        <end position="289"/>
    </location>
</feature>
<evidence type="ECO:0000256" key="8">
    <source>
        <dbReference type="ARBA" id="ARBA00023065"/>
    </source>
</evidence>
<feature type="signal peptide" evidence="13">
    <location>
        <begin position="1"/>
        <end position="20"/>
    </location>
</feature>
<evidence type="ECO:0000256" key="3">
    <source>
        <dbReference type="ARBA" id="ARBA00022448"/>
    </source>
</evidence>
<dbReference type="Gene3D" id="2.60.470.10">
    <property type="entry name" value="Acid-sensing ion channels like domains"/>
    <property type="match status" value="1"/>
</dbReference>
<sequence>MTICCTILGIILIIWATSDTIQTPVAIRIDPQEIDTGNIIFPGTTILAPGSLKYSFFPKMRKLFEKFYDEEASEAQSEKPWTFPNLAELLFDASQICEWTQSHLKQNGVVQEIGEGEMLSTCSLGGRNFTCGNMFLASFTELGGAFTFNGIPELTIRQNASLSTLLTGDPPNHVVEEWMKFDFDVNAVSPKTTNSTRVFPPIPFKQKVPGKPSGLKFLVKFDEAEFACRQKDGTGFTLSVHNPIDAADIRRFGLELPFGMELSVAIIPTVIQADEDIKFLDPVKLSLLN</sequence>
<keyword evidence="4 12" id="KW-0894">Sodium channel</keyword>
<evidence type="ECO:0000256" key="12">
    <source>
        <dbReference type="RuleBase" id="RU000679"/>
    </source>
</evidence>
<dbReference type="OrthoDB" id="5874059at2759"/>
<keyword evidence="10 12" id="KW-0739">Sodium transport</keyword>
<gene>
    <name evidence="14" type="ORF">Fcan01_17000</name>
</gene>
<keyword evidence="9" id="KW-0472">Membrane</keyword>
<keyword evidence="8 12" id="KW-0406">Ion transport</keyword>
<evidence type="ECO:0000256" key="7">
    <source>
        <dbReference type="ARBA" id="ARBA00023053"/>
    </source>
</evidence>
<keyword evidence="5 12" id="KW-0812">Transmembrane</keyword>
<evidence type="ECO:0000256" key="1">
    <source>
        <dbReference type="ARBA" id="ARBA00004141"/>
    </source>
</evidence>
<reference evidence="14 15" key="1">
    <citation type="submission" date="2015-12" db="EMBL/GenBank/DDBJ databases">
        <title>The genome of Folsomia candida.</title>
        <authorList>
            <person name="Faddeeva A."/>
            <person name="Derks M.F."/>
            <person name="Anvar Y."/>
            <person name="Smit S."/>
            <person name="Van Straalen N."/>
            <person name="Roelofs D."/>
        </authorList>
    </citation>
    <scope>NUCLEOTIDE SEQUENCE [LARGE SCALE GENOMIC DNA]</scope>
    <source>
        <strain evidence="14 15">VU population</strain>
        <tissue evidence="14">Whole body</tissue>
    </source>
</reference>
<keyword evidence="7" id="KW-0915">Sodium</keyword>
<evidence type="ECO:0000256" key="9">
    <source>
        <dbReference type="ARBA" id="ARBA00023136"/>
    </source>
</evidence>
<keyword evidence="13" id="KW-0732">Signal</keyword>
<dbReference type="GO" id="GO:0016020">
    <property type="term" value="C:membrane"/>
    <property type="evidence" value="ECO:0007669"/>
    <property type="project" value="UniProtKB-SubCell"/>
</dbReference>
<dbReference type="AlphaFoldDB" id="A0A226DRT6"/>
<evidence type="ECO:0000256" key="6">
    <source>
        <dbReference type="ARBA" id="ARBA00022989"/>
    </source>
</evidence>
<evidence type="ECO:0000256" key="5">
    <source>
        <dbReference type="ARBA" id="ARBA00022692"/>
    </source>
</evidence>
<keyword evidence="3 12" id="KW-0813">Transport</keyword>
<keyword evidence="6" id="KW-1133">Transmembrane helix</keyword>
<evidence type="ECO:0000313" key="14">
    <source>
        <dbReference type="EMBL" id="OXA47780.1"/>
    </source>
</evidence>
<protein>
    <submittedName>
        <fullName evidence="14">Pickpocket protein 28</fullName>
    </submittedName>
</protein>
<evidence type="ECO:0000256" key="2">
    <source>
        <dbReference type="ARBA" id="ARBA00007193"/>
    </source>
</evidence>
<proteinExistence type="inferred from homology"/>
<name>A0A226DRT6_FOLCA</name>
<dbReference type="InterPro" id="IPR001873">
    <property type="entry name" value="ENaC"/>
</dbReference>
<comment type="similarity">
    <text evidence="2 12">Belongs to the amiloride-sensitive sodium channel (TC 1.A.6) family.</text>
</comment>
<dbReference type="Pfam" id="PF00858">
    <property type="entry name" value="ASC"/>
    <property type="match status" value="1"/>
</dbReference>
<evidence type="ECO:0000256" key="11">
    <source>
        <dbReference type="ARBA" id="ARBA00023303"/>
    </source>
</evidence>
<accession>A0A226DRT6</accession>
<evidence type="ECO:0000256" key="10">
    <source>
        <dbReference type="ARBA" id="ARBA00023201"/>
    </source>
</evidence>
<organism evidence="14 15">
    <name type="scientific">Folsomia candida</name>
    <name type="common">Springtail</name>
    <dbReference type="NCBI Taxonomy" id="158441"/>
    <lineage>
        <taxon>Eukaryota</taxon>
        <taxon>Metazoa</taxon>
        <taxon>Ecdysozoa</taxon>
        <taxon>Arthropoda</taxon>
        <taxon>Hexapoda</taxon>
        <taxon>Collembola</taxon>
        <taxon>Entomobryomorpha</taxon>
        <taxon>Isotomoidea</taxon>
        <taxon>Isotomidae</taxon>
        <taxon>Proisotominae</taxon>
        <taxon>Folsomia</taxon>
    </lineage>
</organism>
<dbReference type="Proteomes" id="UP000198287">
    <property type="component" value="Unassembled WGS sequence"/>
</dbReference>
<keyword evidence="11 12" id="KW-0407">Ion channel</keyword>
<dbReference type="GO" id="GO:0005272">
    <property type="term" value="F:sodium channel activity"/>
    <property type="evidence" value="ECO:0007669"/>
    <property type="project" value="UniProtKB-KW"/>
</dbReference>
<evidence type="ECO:0000256" key="4">
    <source>
        <dbReference type="ARBA" id="ARBA00022461"/>
    </source>
</evidence>
<evidence type="ECO:0000313" key="15">
    <source>
        <dbReference type="Proteomes" id="UP000198287"/>
    </source>
</evidence>
<keyword evidence="15" id="KW-1185">Reference proteome</keyword>
<comment type="caution">
    <text evidence="14">The sequence shown here is derived from an EMBL/GenBank/DDBJ whole genome shotgun (WGS) entry which is preliminary data.</text>
</comment>
<evidence type="ECO:0000256" key="13">
    <source>
        <dbReference type="SAM" id="SignalP"/>
    </source>
</evidence>
<comment type="subcellular location">
    <subcellularLocation>
        <location evidence="1">Membrane</location>
        <topology evidence="1">Multi-pass membrane protein</topology>
    </subcellularLocation>
</comment>
<dbReference type="EMBL" id="LNIX01000012">
    <property type="protein sequence ID" value="OXA47780.1"/>
    <property type="molecule type" value="Genomic_DNA"/>
</dbReference>